<sequence length="73" mass="8405">MKQMPSETDFRRHFMLKPRPASQTAAISGRFVRRQTVFSPHKNNHTAQSGCCPFLPLLPPLRKADLQPLMKCR</sequence>
<reference evidence="1 2" key="1">
    <citation type="submission" date="2009-10" db="EMBL/GenBank/DDBJ databases">
        <authorList>
            <person name="Weinstock G."/>
            <person name="Sodergren E."/>
            <person name="Clifton S."/>
            <person name="Fulton L."/>
            <person name="Fulton B."/>
            <person name="Courtney L."/>
            <person name="Fronick C."/>
            <person name="Harrison M."/>
            <person name="Strong C."/>
            <person name="Farmer C."/>
            <person name="Delahaunty K."/>
            <person name="Markovic C."/>
            <person name="Hall O."/>
            <person name="Minx P."/>
            <person name="Tomlinson C."/>
            <person name="Mitreva M."/>
            <person name="Nelson J."/>
            <person name="Hou S."/>
            <person name="Wollam A."/>
            <person name="Pepin K.H."/>
            <person name="Johnson M."/>
            <person name="Bhonagiri V."/>
            <person name="Nash W.E."/>
            <person name="Warren W."/>
            <person name="Chinwalla A."/>
            <person name="Mardis E.R."/>
            <person name="Wilson R.K."/>
        </authorList>
    </citation>
    <scope>NUCLEOTIDE SEQUENCE [LARGE SCALE GENOMIC DNA]</scope>
    <source>
        <strain evidence="1 2">ATCC 23970</strain>
    </source>
</reference>
<name>D0W941_NEILA</name>
<dbReference type="Proteomes" id="UP000003843">
    <property type="component" value="Unassembled WGS sequence"/>
</dbReference>
<organism evidence="1 2">
    <name type="scientific">Neisseria lactamica ATCC 23970</name>
    <dbReference type="NCBI Taxonomy" id="546265"/>
    <lineage>
        <taxon>Bacteria</taxon>
        <taxon>Pseudomonadati</taxon>
        <taxon>Pseudomonadota</taxon>
        <taxon>Betaproteobacteria</taxon>
        <taxon>Neisseriales</taxon>
        <taxon>Neisseriaceae</taxon>
        <taxon>Neisseria</taxon>
    </lineage>
</organism>
<dbReference type="EMBL" id="ACEQ02000010">
    <property type="protein sequence ID" value="EEZ75974.1"/>
    <property type="molecule type" value="Genomic_DNA"/>
</dbReference>
<comment type="caution">
    <text evidence="1">The sequence shown here is derived from an EMBL/GenBank/DDBJ whole genome shotgun (WGS) entry which is preliminary data.</text>
</comment>
<accession>D0W941</accession>
<protein>
    <submittedName>
        <fullName evidence="1">Uncharacterized protein</fullName>
    </submittedName>
</protein>
<proteinExistence type="predicted"/>
<evidence type="ECO:0000313" key="2">
    <source>
        <dbReference type="Proteomes" id="UP000003843"/>
    </source>
</evidence>
<evidence type="ECO:0000313" key="1">
    <source>
        <dbReference type="EMBL" id="EEZ75974.1"/>
    </source>
</evidence>
<gene>
    <name evidence="1" type="ORF">NEILACOT_04046</name>
</gene>
<dbReference type="AlphaFoldDB" id="D0W941"/>